<organism evidence="1 2">
    <name type="scientific">Coniosporium uncinatum</name>
    <dbReference type="NCBI Taxonomy" id="93489"/>
    <lineage>
        <taxon>Eukaryota</taxon>
        <taxon>Fungi</taxon>
        <taxon>Dikarya</taxon>
        <taxon>Ascomycota</taxon>
        <taxon>Pezizomycotina</taxon>
        <taxon>Dothideomycetes</taxon>
        <taxon>Dothideomycetes incertae sedis</taxon>
        <taxon>Coniosporium</taxon>
    </lineage>
</organism>
<proteinExistence type="predicted"/>
<sequence length="313" mass="34940">MEQPTAAEFTCKTCKKTSTALDKPLRQCNNCHNVSYCSRGCQRADWKAHKKDCGLRTNSKLCFPKIALILLSSGPTAPDCMFCHDPVNTAETTILRTDHISPTTFCSISCIHTSDFHDSCFERAIVAGQLVCPFCRSPYTVSGIRETFKDLRKYWSVTLPPSAIEAIIGKYLLMLHNPLHAYTGDTAIGYLAVADLYRFIDRPPDCLAHIALALGRTHELTAMEHANLFRLKANATCRIRGNGEGASIEFLDEKLLEEAAKLDPRDPYYFAIKKETMIAWAKNTPSEMEVAGAASLMFQKKMEMAEKGDTLHF</sequence>
<dbReference type="EMBL" id="JAWDJW010008566">
    <property type="protein sequence ID" value="KAK3060446.1"/>
    <property type="molecule type" value="Genomic_DNA"/>
</dbReference>
<comment type="caution">
    <text evidence="1">The sequence shown here is derived from an EMBL/GenBank/DDBJ whole genome shotgun (WGS) entry which is preliminary data.</text>
</comment>
<evidence type="ECO:0000313" key="1">
    <source>
        <dbReference type="EMBL" id="KAK3060446.1"/>
    </source>
</evidence>
<evidence type="ECO:0000313" key="2">
    <source>
        <dbReference type="Proteomes" id="UP001186974"/>
    </source>
</evidence>
<name>A0ACC3D1I1_9PEZI</name>
<accession>A0ACC3D1I1</accession>
<protein>
    <submittedName>
        <fullName evidence="1">Uncharacterized protein</fullName>
    </submittedName>
</protein>
<keyword evidence="2" id="KW-1185">Reference proteome</keyword>
<gene>
    <name evidence="1" type="ORF">LTS18_008526</name>
</gene>
<reference evidence="1" key="1">
    <citation type="submission" date="2024-09" db="EMBL/GenBank/DDBJ databases">
        <title>Black Yeasts Isolated from many extreme environments.</title>
        <authorList>
            <person name="Coleine C."/>
            <person name="Stajich J.E."/>
            <person name="Selbmann L."/>
        </authorList>
    </citation>
    <scope>NUCLEOTIDE SEQUENCE</scope>
    <source>
        <strain evidence="1">CCFEE 5737</strain>
    </source>
</reference>
<dbReference type="Proteomes" id="UP001186974">
    <property type="component" value="Unassembled WGS sequence"/>
</dbReference>